<proteinExistence type="predicted"/>
<reference evidence="1" key="2">
    <citation type="submission" date="2018-03" db="EMBL/GenBank/DDBJ databases">
        <title>The Triticum urartu genome reveals the dynamic nature of wheat genome evolution.</title>
        <authorList>
            <person name="Ling H."/>
            <person name="Ma B."/>
            <person name="Shi X."/>
            <person name="Liu H."/>
            <person name="Dong L."/>
            <person name="Sun H."/>
            <person name="Cao Y."/>
            <person name="Gao Q."/>
            <person name="Zheng S."/>
            <person name="Li Y."/>
            <person name="Yu Y."/>
            <person name="Du H."/>
            <person name="Qi M."/>
            <person name="Li Y."/>
            <person name="Yu H."/>
            <person name="Cui Y."/>
            <person name="Wang N."/>
            <person name="Chen C."/>
            <person name="Wu H."/>
            <person name="Zhao Y."/>
            <person name="Zhang J."/>
            <person name="Li Y."/>
            <person name="Zhou W."/>
            <person name="Zhang B."/>
            <person name="Hu W."/>
            <person name="Eijk M."/>
            <person name="Tang J."/>
            <person name="Witsenboer H."/>
            <person name="Zhao S."/>
            <person name="Li Z."/>
            <person name="Zhang A."/>
            <person name="Wang D."/>
            <person name="Liang C."/>
        </authorList>
    </citation>
    <scope>NUCLEOTIDE SEQUENCE [LARGE SCALE GENOMIC DNA]</scope>
    <source>
        <strain evidence="1">cv. G1812</strain>
    </source>
</reference>
<protein>
    <submittedName>
        <fullName evidence="1">Uncharacterized protein</fullName>
    </submittedName>
</protein>
<reference evidence="1" key="3">
    <citation type="submission" date="2022-06" db="UniProtKB">
        <authorList>
            <consortium name="EnsemblPlants"/>
        </authorList>
    </citation>
    <scope>IDENTIFICATION</scope>
</reference>
<name>A0A8R7QCF5_TRIUA</name>
<dbReference type="AlphaFoldDB" id="A0A8R7QCF5"/>
<evidence type="ECO:0000313" key="1">
    <source>
        <dbReference type="EnsemblPlants" id="TuG1812G0500000958.01.T01"/>
    </source>
</evidence>
<sequence length="67" mass="7973">MGSVQEVDETWRERRLRVIAHRNKHTTELHGVMSNCYPLALPTTCRLKAFIIVYSKIHRKDTYFLLE</sequence>
<accession>A0A8R7QCF5</accession>
<evidence type="ECO:0000313" key="2">
    <source>
        <dbReference type="Proteomes" id="UP000015106"/>
    </source>
</evidence>
<dbReference type="Proteomes" id="UP000015106">
    <property type="component" value="Chromosome 5"/>
</dbReference>
<reference evidence="2" key="1">
    <citation type="journal article" date="2013" name="Nature">
        <title>Draft genome of the wheat A-genome progenitor Triticum urartu.</title>
        <authorList>
            <person name="Ling H.Q."/>
            <person name="Zhao S."/>
            <person name="Liu D."/>
            <person name="Wang J."/>
            <person name="Sun H."/>
            <person name="Zhang C."/>
            <person name="Fan H."/>
            <person name="Li D."/>
            <person name="Dong L."/>
            <person name="Tao Y."/>
            <person name="Gao C."/>
            <person name="Wu H."/>
            <person name="Li Y."/>
            <person name="Cui Y."/>
            <person name="Guo X."/>
            <person name="Zheng S."/>
            <person name="Wang B."/>
            <person name="Yu K."/>
            <person name="Liang Q."/>
            <person name="Yang W."/>
            <person name="Lou X."/>
            <person name="Chen J."/>
            <person name="Feng M."/>
            <person name="Jian J."/>
            <person name="Zhang X."/>
            <person name="Luo G."/>
            <person name="Jiang Y."/>
            <person name="Liu J."/>
            <person name="Wang Z."/>
            <person name="Sha Y."/>
            <person name="Zhang B."/>
            <person name="Wu H."/>
            <person name="Tang D."/>
            <person name="Shen Q."/>
            <person name="Xue P."/>
            <person name="Zou S."/>
            <person name="Wang X."/>
            <person name="Liu X."/>
            <person name="Wang F."/>
            <person name="Yang Y."/>
            <person name="An X."/>
            <person name="Dong Z."/>
            <person name="Zhang K."/>
            <person name="Zhang X."/>
            <person name="Luo M.C."/>
            <person name="Dvorak J."/>
            <person name="Tong Y."/>
            <person name="Wang J."/>
            <person name="Yang H."/>
            <person name="Li Z."/>
            <person name="Wang D."/>
            <person name="Zhang A."/>
            <person name="Wang J."/>
        </authorList>
    </citation>
    <scope>NUCLEOTIDE SEQUENCE</scope>
    <source>
        <strain evidence="2">cv. G1812</strain>
    </source>
</reference>
<keyword evidence="2" id="KW-1185">Reference proteome</keyword>
<organism evidence="1 2">
    <name type="scientific">Triticum urartu</name>
    <name type="common">Red wild einkorn</name>
    <name type="synonym">Crithodium urartu</name>
    <dbReference type="NCBI Taxonomy" id="4572"/>
    <lineage>
        <taxon>Eukaryota</taxon>
        <taxon>Viridiplantae</taxon>
        <taxon>Streptophyta</taxon>
        <taxon>Embryophyta</taxon>
        <taxon>Tracheophyta</taxon>
        <taxon>Spermatophyta</taxon>
        <taxon>Magnoliopsida</taxon>
        <taxon>Liliopsida</taxon>
        <taxon>Poales</taxon>
        <taxon>Poaceae</taxon>
        <taxon>BOP clade</taxon>
        <taxon>Pooideae</taxon>
        <taxon>Triticodae</taxon>
        <taxon>Triticeae</taxon>
        <taxon>Triticinae</taxon>
        <taxon>Triticum</taxon>
    </lineage>
</organism>
<dbReference type="EnsemblPlants" id="TuG1812G0500000958.01.T01">
    <property type="protein sequence ID" value="TuG1812G0500000958.01.T01"/>
    <property type="gene ID" value="TuG1812G0500000958.01"/>
</dbReference>
<dbReference type="Gramene" id="TuG1812G0500000958.01.T01">
    <property type="protein sequence ID" value="TuG1812G0500000958.01.T01"/>
    <property type="gene ID" value="TuG1812G0500000958.01"/>
</dbReference>